<feature type="domain" description="Glycosyl transferase family 1" evidence="1">
    <location>
        <begin position="223"/>
        <end position="375"/>
    </location>
</feature>
<dbReference type="SUPFAM" id="SSF53756">
    <property type="entry name" value="UDP-Glycosyltransferase/glycogen phosphorylase"/>
    <property type="match status" value="1"/>
</dbReference>
<dbReference type="EMBL" id="FNOM01000001">
    <property type="protein sequence ID" value="SDW18286.1"/>
    <property type="molecule type" value="Genomic_DNA"/>
</dbReference>
<dbReference type="Pfam" id="PF00534">
    <property type="entry name" value="Glycos_transf_1"/>
    <property type="match status" value="1"/>
</dbReference>
<evidence type="ECO:0000259" key="1">
    <source>
        <dbReference type="Pfam" id="PF00534"/>
    </source>
</evidence>
<dbReference type="RefSeq" id="WP_092884666.1">
    <property type="nucleotide sequence ID" value="NZ_CP061498.1"/>
</dbReference>
<keyword evidence="2" id="KW-0808">Transferase</keyword>
<dbReference type="Gene3D" id="3.40.50.2000">
    <property type="entry name" value="Glycogen Phosphorylase B"/>
    <property type="match status" value="2"/>
</dbReference>
<dbReference type="STRING" id="564137.SAMN04488238_101301"/>
<dbReference type="GO" id="GO:0016757">
    <property type="term" value="F:glycosyltransferase activity"/>
    <property type="evidence" value="ECO:0007669"/>
    <property type="project" value="InterPro"/>
</dbReference>
<dbReference type="InterPro" id="IPR050194">
    <property type="entry name" value="Glycosyltransferase_grp1"/>
</dbReference>
<dbReference type="CDD" id="cd03801">
    <property type="entry name" value="GT4_PimA-like"/>
    <property type="match status" value="1"/>
</dbReference>
<gene>
    <name evidence="2" type="ORF">SAMN04488238_101301</name>
</gene>
<proteinExistence type="predicted"/>
<evidence type="ECO:0000313" key="3">
    <source>
        <dbReference type="Proteomes" id="UP000198539"/>
    </source>
</evidence>
<protein>
    <submittedName>
        <fullName evidence="2">Glycosyltransferase involved in cell wall bisynthesis</fullName>
    </submittedName>
</protein>
<accession>A0A1H2RFR2</accession>
<dbReference type="AlphaFoldDB" id="A0A1H2RFR2"/>
<keyword evidence="3" id="KW-1185">Reference proteome</keyword>
<sequence>MRIGYLMNTYPITSTTFIRREMAAHEAMGTEVMRYAIRPWAEPLVDPADQAEIARTQYLLIGQDTGLIRRFLAELLRNPLRVLPGLWMMLRMMAAAGGQVVAHCAYLLEAVSLLQRTRRDGIHHIHTHFSTNSAGVAMLCHSMGGPGYSFTAHGPDEFVNPAQSSLAMKIARARFGVAITEFARVQLALAGGMAHWEKLHVVRCGVDPAEFTPEGAGFNGAPFVCVGRLCPQKAQVLVVRALAQVVQNHPKAQLILIGDGETRAEVEAEVTRAGLSGHVQLLGWQSNAQVRAHLAGARALLLPSFAEGLPIVIMEAMAMGRPVISTYIAGIPELLNADCGWIIPAGSVDAIAGAMEAALHAPEGELEAMGREGRRRVSDLHDVTQNAAQLRALFSEAIVAG</sequence>
<name>A0A1H2RFR2_9RHOB</name>
<organism evidence="2 3">
    <name type="scientific">Roseicitreum antarcticum</name>
    <dbReference type="NCBI Taxonomy" id="564137"/>
    <lineage>
        <taxon>Bacteria</taxon>
        <taxon>Pseudomonadati</taxon>
        <taxon>Pseudomonadota</taxon>
        <taxon>Alphaproteobacteria</taxon>
        <taxon>Rhodobacterales</taxon>
        <taxon>Paracoccaceae</taxon>
        <taxon>Roseicitreum</taxon>
    </lineage>
</organism>
<dbReference type="InterPro" id="IPR001296">
    <property type="entry name" value="Glyco_trans_1"/>
</dbReference>
<evidence type="ECO:0000313" key="2">
    <source>
        <dbReference type="EMBL" id="SDW18286.1"/>
    </source>
</evidence>
<dbReference type="OrthoDB" id="9790710at2"/>
<reference evidence="2 3" key="1">
    <citation type="submission" date="2016-10" db="EMBL/GenBank/DDBJ databases">
        <authorList>
            <person name="de Groot N.N."/>
        </authorList>
    </citation>
    <scope>NUCLEOTIDE SEQUENCE [LARGE SCALE GENOMIC DNA]</scope>
    <source>
        <strain evidence="2 3">CGMCC 1.8894</strain>
    </source>
</reference>
<dbReference type="PANTHER" id="PTHR45947">
    <property type="entry name" value="SULFOQUINOVOSYL TRANSFERASE SQD2"/>
    <property type="match status" value="1"/>
</dbReference>
<dbReference type="Proteomes" id="UP000198539">
    <property type="component" value="Unassembled WGS sequence"/>
</dbReference>
<dbReference type="PANTHER" id="PTHR45947:SF15">
    <property type="entry name" value="TEICHURONIC ACID BIOSYNTHESIS GLYCOSYLTRANSFERASE TUAC-RELATED"/>
    <property type="match status" value="1"/>
</dbReference>